<dbReference type="AlphaFoldDB" id="A0A1E5LFL6"/>
<proteinExistence type="predicted"/>
<name>A0A1E5LFL6_9BACI</name>
<accession>A0A1E5LFL6</accession>
<reference evidence="1 2" key="1">
    <citation type="submission" date="2016-08" db="EMBL/GenBank/DDBJ databases">
        <title>Genome of Bacillus solimangrovi GH2-4.</title>
        <authorList>
            <person name="Lim S."/>
            <person name="Kim B.-C."/>
        </authorList>
    </citation>
    <scope>NUCLEOTIDE SEQUENCE [LARGE SCALE GENOMIC DNA]</scope>
    <source>
        <strain evidence="1 2">GH2-4</strain>
    </source>
</reference>
<organism evidence="1 2">
    <name type="scientific">Bacillus solimangrovi</name>
    <dbReference type="NCBI Taxonomy" id="1305675"/>
    <lineage>
        <taxon>Bacteria</taxon>
        <taxon>Bacillati</taxon>
        <taxon>Bacillota</taxon>
        <taxon>Bacilli</taxon>
        <taxon>Bacillales</taxon>
        <taxon>Bacillaceae</taxon>
        <taxon>Bacillus</taxon>
    </lineage>
</organism>
<protein>
    <submittedName>
        <fullName evidence="1">Uncharacterized protein</fullName>
    </submittedName>
</protein>
<keyword evidence="2" id="KW-1185">Reference proteome</keyword>
<dbReference type="Proteomes" id="UP000095209">
    <property type="component" value="Unassembled WGS sequence"/>
</dbReference>
<evidence type="ECO:0000313" key="2">
    <source>
        <dbReference type="Proteomes" id="UP000095209"/>
    </source>
</evidence>
<comment type="caution">
    <text evidence="1">The sequence shown here is derived from an EMBL/GenBank/DDBJ whole genome shotgun (WGS) entry which is preliminary data.</text>
</comment>
<dbReference type="RefSeq" id="WP_069717288.1">
    <property type="nucleotide sequence ID" value="NZ_MJEH01000022.1"/>
</dbReference>
<evidence type="ECO:0000313" key="1">
    <source>
        <dbReference type="EMBL" id="OEH92846.1"/>
    </source>
</evidence>
<gene>
    <name evidence="1" type="ORF">BFG57_02300</name>
</gene>
<sequence>MFESLPQGIKISIARSITTSFEQYMNQIEWDETAYSTSEFIQYWRKYSEEHASWFNKVNEEMRITPSFHKELTDKINELIEKVLSTAPTKEQMDKIDELVKELVIEDVDYCCKAEAKYVINKLTMEIEKKKITNPTATERQMRYASILYYQAFDKELPDDEYSFEKIQEIIDVAQKELQAQKHTLVVEKNMPLQ</sequence>
<dbReference type="EMBL" id="MJEH01000022">
    <property type="protein sequence ID" value="OEH92846.1"/>
    <property type="molecule type" value="Genomic_DNA"/>
</dbReference>